<dbReference type="GO" id="GO:0016747">
    <property type="term" value="F:acyltransferase activity, transferring groups other than amino-acyl groups"/>
    <property type="evidence" value="ECO:0007669"/>
    <property type="project" value="InterPro"/>
</dbReference>
<dbReference type="AlphaFoldDB" id="A0A023CVH8"/>
<organism evidence="4 5">
    <name type="scientific">Liquorilactobacillus sucicola DSM 21376 = JCM 15457</name>
    <dbReference type="NCBI Taxonomy" id="1423806"/>
    <lineage>
        <taxon>Bacteria</taxon>
        <taxon>Bacillati</taxon>
        <taxon>Bacillota</taxon>
        <taxon>Bacilli</taxon>
        <taxon>Lactobacillales</taxon>
        <taxon>Lactobacillaceae</taxon>
        <taxon>Liquorilactobacillus</taxon>
    </lineage>
</organism>
<keyword evidence="1" id="KW-0808">Transferase</keyword>
<dbReference type="PANTHER" id="PTHR43877">
    <property type="entry name" value="AMINOALKYLPHOSPHONATE N-ACETYLTRANSFERASE-RELATED-RELATED"/>
    <property type="match status" value="1"/>
</dbReference>
<feature type="domain" description="N-acetyltransferase" evidence="3">
    <location>
        <begin position="1"/>
        <end position="160"/>
    </location>
</feature>
<sequence>MRLREITKEDNQQIKHIIQKTLSEFEDAKQGSAYFDPQLDYLAEYYTEQSEKAAYWVIEDENTGKIVGGGGVGPFTEEIAELQKVYFLPAARGQGWGKKIIILAEKAAKQSGYKKLYIETFANLDRAVRLYNHMGFRQLEEPLAQTQHSACDLWFEKNLV</sequence>
<dbReference type="InterPro" id="IPR050832">
    <property type="entry name" value="Bact_Acetyltransf"/>
</dbReference>
<dbReference type="EMBL" id="AYZF01000017">
    <property type="protein sequence ID" value="KRN05467.1"/>
    <property type="molecule type" value="Genomic_DNA"/>
</dbReference>
<dbReference type="Gene3D" id="3.40.630.30">
    <property type="match status" value="1"/>
</dbReference>
<dbReference type="Proteomes" id="UP000050961">
    <property type="component" value="Unassembled WGS sequence"/>
</dbReference>
<evidence type="ECO:0000256" key="2">
    <source>
        <dbReference type="ARBA" id="ARBA00023315"/>
    </source>
</evidence>
<dbReference type="OrthoDB" id="5419426at2"/>
<name>A0A023CVH8_9LACO</name>
<evidence type="ECO:0000313" key="5">
    <source>
        <dbReference type="Proteomes" id="UP000050961"/>
    </source>
</evidence>
<accession>A0A023CVH8</accession>
<dbReference type="PATRIC" id="fig|1423806.3.peg.2058"/>
<dbReference type="eggNOG" id="COG0456">
    <property type="taxonomic scope" value="Bacteria"/>
</dbReference>
<dbReference type="CDD" id="cd04301">
    <property type="entry name" value="NAT_SF"/>
    <property type="match status" value="1"/>
</dbReference>
<evidence type="ECO:0000259" key="3">
    <source>
        <dbReference type="PROSITE" id="PS51186"/>
    </source>
</evidence>
<keyword evidence="2" id="KW-0012">Acyltransferase</keyword>
<comment type="caution">
    <text evidence="4">The sequence shown here is derived from an EMBL/GenBank/DDBJ whole genome shotgun (WGS) entry which is preliminary data.</text>
</comment>
<gene>
    <name evidence="4" type="ORF">FD15_GL002022</name>
</gene>
<evidence type="ECO:0000313" key="4">
    <source>
        <dbReference type="EMBL" id="KRN05467.1"/>
    </source>
</evidence>
<dbReference type="InterPro" id="IPR000182">
    <property type="entry name" value="GNAT_dom"/>
</dbReference>
<dbReference type="SUPFAM" id="SSF55729">
    <property type="entry name" value="Acyl-CoA N-acyltransferases (Nat)"/>
    <property type="match status" value="1"/>
</dbReference>
<reference evidence="4 5" key="1">
    <citation type="journal article" date="2015" name="Genome Announc.">
        <title>Expanding the biotechnology potential of lactobacilli through comparative genomics of 213 strains and associated genera.</title>
        <authorList>
            <person name="Sun Z."/>
            <person name="Harris H.M."/>
            <person name="McCann A."/>
            <person name="Guo C."/>
            <person name="Argimon S."/>
            <person name="Zhang W."/>
            <person name="Yang X."/>
            <person name="Jeffery I.B."/>
            <person name="Cooney J.C."/>
            <person name="Kagawa T.F."/>
            <person name="Liu W."/>
            <person name="Song Y."/>
            <person name="Salvetti E."/>
            <person name="Wrobel A."/>
            <person name="Rasinkangas P."/>
            <person name="Parkhill J."/>
            <person name="Rea M.C."/>
            <person name="O'Sullivan O."/>
            <person name="Ritari J."/>
            <person name="Douillard F.P."/>
            <person name="Paul Ross R."/>
            <person name="Yang R."/>
            <person name="Briner A.E."/>
            <person name="Felis G.E."/>
            <person name="de Vos W.M."/>
            <person name="Barrangou R."/>
            <person name="Klaenhammer T.R."/>
            <person name="Caufield P.W."/>
            <person name="Cui Y."/>
            <person name="Zhang H."/>
            <person name="O'Toole P.W."/>
        </authorList>
    </citation>
    <scope>NUCLEOTIDE SEQUENCE [LARGE SCALE GENOMIC DNA]</scope>
    <source>
        <strain evidence="4 5">DSM 21376</strain>
    </source>
</reference>
<protein>
    <recommendedName>
        <fullName evidence="3">N-acetyltransferase domain-containing protein</fullName>
    </recommendedName>
</protein>
<dbReference type="RefSeq" id="WP_034986992.1">
    <property type="nucleotide sequence ID" value="NZ_AYZF01000017.1"/>
</dbReference>
<dbReference type="STRING" id="1423806.FD15_GL002022"/>
<proteinExistence type="predicted"/>
<dbReference type="PROSITE" id="PS51186">
    <property type="entry name" value="GNAT"/>
    <property type="match status" value="1"/>
</dbReference>
<dbReference type="InterPro" id="IPR016181">
    <property type="entry name" value="Acyl_CoA_acyltransferase"/>
</dbReference>
<dbReference type="Pfam" id="PF00583">
    <property type="entry name" value="Acetyltransf_1"/>
    <property type="match status" value="1"/>
</dbReference>
<dbReference type="PANTHER" id="PTHR43877:SF2">
    <property type="entry name" value="AMINOALKYLPHOSPHONATE N-ACETYLTRANSFERASE-RELATED"/>
    <property type="match status" value="1"/>
</dbReference>
<evidence type="ECO:0000256" key="1">
    <source>
        <dbReference type="ARBA" id="ARBA00022679"/>
    </source>
</evidence>
<keyword evidence="5" id="KW-1185">Reference proteome</keyword>